<accession>A0A643CIW5</accession>
<dbReference type="PANTHER" id="PTHR21481:SF0">
    <property type="entry name" value="PROTEIN CLEC16A"/>
    <property type="match status" value="1"/>
</dbReference>
<protein>
    <recommendedName>
        <fullName evidence="7">FPL domain-containing protein</fullName>
    </recommendedName>
</protein>
<dbReference type="GO" id="GO:0007034">
    <property type="term" value="P:vacuolar transport"/>
    <property type="evidence" value="ECO:0007669"/>
    <property type="project" value="TreeGrafter"/>
</dbReference>
<reference evidence="5 6" key="1">
    <citation type="journal article" date="2019" name="PLoS ONE">
        <title>Genomic analyses reveal an absence of contemporary introgressive admixture between fin whales and blue whales, despite known hybrids.</title>
        <authorList>
            <person name="Westbury M.V."/>
            <person name="Petersen B."/>
            <person name="Lorenzen E.D."/>
        </authorList>
    </citation>
    <scope>NUCLEOTIDE SEQUENCE [LARGE SCALE GENOMIC DNA]</scope>
    <source>
        <strain evidence="5">FinWhale-01</strain>
    </source>
</reference>
<dbReference type="Pfam" id="PF19439">
    <property type="entry name" value="CLEC16A_C"/>
    <property type="match status" value="1"/>
</dbReference>
<dbReference type="InterPro" id="IPR045820">
    <property type="entry name" value="CLEC16A/TT9_C"/>
</dbReference>
<dbReference type="Proteomes" id="UP000437017">
    <property type="component" value="Unassembled WGS sequence"/>
</dbReference>
<evidence type="ECO:0008006" key="7">
    <source>
        <dbReference type="Google" id="ProtNLM"/>
    </source>
</evidence>
<evidence type="ECO:0000259" key="4">
    <source>
        <dbReference type="Pfam" id="PF19439"/>
    </source>
</evidence>
<comment type="caution">
    <text evidence="5">The sequence shown here is derived from an EMBL/GenBank/DDBJ whole genome shotgun (WGS) entry which is preliminary data.</text>
</comment>
<dbReference type="OrthoDB" id="294052at2759"/>
<evidence type="ECO:0000256" key="1">
    <source>
        <dbReference type="ARBA" id="ARBA00006441"/>
    </source>
</evidence>
<sequence length="448" mass="51906">YLYHVLTKNTTVTEQNRNLLVETIRSITEILIWGDQNDSSVFEISTVLTFREESLKGRIFLGGGQHRGSWVSQKPRPHGWCDLAALRMPLLGCTRVCWACNQRTTCISTCRSRPLTLSHSLPSFFLEKNMFVFFLNILRQKSGRYVCVQLLQTLNILFENISHETSLSNHSWQDRMKRSARGISITWLVVTDYLLSNNYVNSIIVHKFDFSDEEIMAYYISFLKTLSLKLNNHTVHFFYNEHTNDFALYTEAIKFFNHPESMVRIAVRTITLNVYKGKVPYELMPHGVSNLTAMDNQAMLHYIRDKTAVPYFSNLVWFIGSHVIELDNCVQTDEEHRNRGKLSDLVAEHLDHLHYLNDILIINCEFLNDVLTDHLLNRLFLPLYVYSLENQDKGGERPKISLPVSLYLLSQVFLIIHHAPLVNSLAEVILNGDLSETYTKPEQDVQRS</sequence>
<proteinExistence type="inferred from homology"/>
<organism evidence="5 6">
    <name type="scientific">Balaenoptera physalus</name>
    <name type="common">Fin whale</name>
    <name type="synonym">Balaena physalus</name>
    <dbReference type="NCBI Taxonomy" id="9770"/>
    <lineage>
        <taxon>Eukaryota</taxon>
        <taxon>Metazoa</taxon>
        <taxon>Chordata</taxon>
        <taxon>Craniata</taxon>
        <taxon>Vertebrata</taxon>
        <taxon>Euteleostomi</taxon>
        <taxon>Mammalia</taxon>
        <taxon>Eutheria</taxon>
        <taxon>Laurasiatheria</taxon>
        <taxon>Artiodactyla</taxon>
        <taxon>Whippomorpha</taxon>
        <taxon>Cetacea</taxon>
        <taxon>Mysticeti</taxon>
        <taxon>Balaenopteridae</taxon>
        <taxon>Balaenoptera</taxon>
    </lineage>
</organism>
<name>A0A643CIW5_BALPH</name>
<evidence type="ECO:0000313" key="5">
    <source>
        <dbReference type="EMBL" id="KAB0400072.1"/>
    </source>
</evidence>
<evidence type="ECO:0000313" key="6">
    <source>
        <dbReference type="Proteomes" id="UP000437017"/>
    </source>
</evidence>
<feature type="non-terminal residue" evidence="5">
    <location>
        <position position="448"/>
    </location>
</feature>
<gene>
    <name evidence="5" type="ORF">E2I00_002404</name>
</gene>
<feature type="non-terminal residue" evidence="5">
    <location>
        <position position="1"/>
    </location>
</feature>
<keyword evidence="2" id="KW-0072">Autophagy</keyword>
<evidence type="ECO:0000259" key="3">
    <source>
        <dbReference type="Pfam" id="PF09758"/>
    </source>
</evidence>
<dbReference type="EMBL" id="SGJD01001411">
    <property type="protein sequence ID" value="KAB0400072.1"/>
    <property type="molecule type" value="Genomic_DNA"/>
</dbReference>
<dbReference type="PANTHER" id="PTHR21481">
    <property type="entry name" value="PROTEIN CLEC16A"/>
    <property type="match status" value="1"/>
</dbReference>
<dbReference type="GO" id="GO:1901096">
    <property type="term" value="P:regulation of autophagosome maturation"/>
    <property type="evidence" value="ECO:0007669"/>
    <property type="project" value="TreeGrafter"/>
</dbReference>
<dbReference type="GO" id="GO:0005770">
    <property type="term" value="C:late endosome"/>
    <property type="evidence" value="ECO:0007669"/>
    <property type="project" value="TreeGrafter"/>
</dbReference>
<dbReference type="InterPro" id="IPR019155">
    <property type="entry name" value="CLEC16A/TT9_N"/>
</dbReference>
<feature type="domain" description="CLEC16A/TT9 C-terminal" evidence="4">
    <location>
        <begin position="337"/>
        <end position="447"/>
    </location>
</feature>
<evidence type="ECO:0000256" key="2">
    <source>
        <dbReference type="ARBA" id="ARBA00023006"/>
    </source>
</evidence>
<keyword evidence="6" id="KW-1185">Reference proteome</keyword>
<comment type="similarity">
    <text evidence="1">Belongs to the CLEC16A/gop-1 family.</text>
</comment>
<dbReference type="GO" id="GO:0016197">
    <property type="term" value="P:endosomal transport"/>
    <property type="evidence" value="ECO:0007669"/>
    <property type="project" value="TreeGrafter"/>
</dbReference>
<dbReference type="AlphaFoldDB" id="A0A643CIW5"/>
<dbReference type="GO" id="GO:0005794">
    <property type="term" value="C:Golgi apparatus"/>
    <property type="evidence" value="ECO:0007669"/>
    <property type="project" value="TreeGrafter"/>
</dbReference>
<dbReference type="InterPro" id="IPR039272">
    <property type="entry name" value="CLEC16A/TT9"/>
</dbReference>
<dbReference type="GO" id="GO:0006914">
    <property type="term" value="P:autophagy"/>
    <property type="evidence" value="ECO:0007669"/>
    <property type="project" value="UniProtKB-KW"/>
</dbReference>
<feature type="domain" description="FPL" evidence="3">
    <location>
        <begin position="193"/>
        <end position="275"/>
    </location>
</feature>
<dbReference type="Pfam" id="PF09758">
    <property type="entry name" value="FPL"/>
    <property type="match status" value="1"/>
</dbReference>